<reference evidence="2 3" key="2">
    <citation type="submission" date="2014-03" db="EMBL/GenBank/DDBJ databases">
        <title>The Genome Sequence of Anncaliia algerae insect isolate PRA339.</title>
        <authorList>
            <consortium name="The Broad Institute Genome Sequencing Platform"/>
            <consortium name="The Broad Institute Genome Sequencing Center for Infectious Disease"/>
            <person name="Cuomo C."/>
            <person name="Becnel J."/>
            <person name="Sanscrainte N."/>
            <person name="Walker B."/>
            <person name="Young S.K."/>
            <person name="Zeng Q."/>
            <person name="Gargeya S."/>
            <person name="Fitzgerald M."/>
            <person name="Haas B."/>
            <person name="Abouelleil A."/>
            <person name="Alvarado L."/>
            <person name="Arachchi H.M."/>
            <person name="Berlin A.M."/>
            <person name="Chapman S.B."/>
            <person name="Dewar J."/>
            <person name="Goldberg J."/>
            <person name="Griggs A."/>
            <person name="Gujja S."/>
            <person name="Hansen M."/>
            <person name="Howarth C."/>
            <person name="Imamovic A."/>
            <person name="Larimer J."/>
            <person name="McCowan C."/>
            <person name="Murphy C."/>
            <person name="Neiman D."/>
            <person name="Pearson M."/>
            <person name="Priest M."/>
            <person name="Roberts A."/>
            <person name="Saif S."/>
            <person name="Shea T."/>
            <person name="Sisk P."/>
            <person name="Sykes S."/>
            <person name="Wortman J."/>
            <person name="Nusbaum C."/>
            <person name="Birren B."/>
        </authorList>
    </citation>
    <scope>NUCLEOTIDE SEQUENCE [LARGE SCALE GENOMIC DNA]</scope>
    <source>
        <strain evidence="2 3">PRA339</strain>
    </source>
</reference>
<gene>
    <name evidence="2" type="ORF">H312_00668</name>
</gene>
<evidence type="ECO:0000313" key="3">
    <source>
        <dbReference type="Proteomes" id="UP000030655"/>
    </source>
</evidence>
<evidence type="ECO:0000313" key="2">
    <source>
        <dbReference type="EMBL" id="KCZ81909.1"/>
    </source>
</evidence>
<keyword evidence="3" id="KW-1185">Reference proteome</keyword>
<accession>A0A059F4H7</accession>
<feature type="non-terminal residue" evidence="2">
    <location>
        <position position="1"/>
    </location>
</feature>
<evidence type="ECO:0000256" key="1">
    <source>
        <dbReference type="SAM" id="MobiDB-lite"/>
    </source>
</evidence>
<name>A0A059F4H7_9MICR</name>
<feature type="region of interest" description="Disordered" evidence="1">
    <location>
        <begin position="668"/>
        <end position="689"/>
    </location>
</feature>
<protein>
    <submittedName>
        <fullName evidence="2">Uncharacterized protein</fullName>
    </submittedName>
</protein>
<sequence length="689" mass="80053">EFKKKNRMLRYKGLHIHLENDFEERFLFDSKPFGSDRLEIDKFYFTYYQEFINKLNEKIDKNTKICQKYVHKNELMDKTQDLLALNDKLHKHRGSKRELNAVTNDAKRVKRLKAFLTPIKDDASLYFLQRRISPEEYYKLENPYYNCMEGENKMIKGRVPLEMMYFYDKYVKKPDVSLISNVEKIPLALSQENEERIEFDRRESYMYDLVEETENASNKNILRNVINYYKNKFNKSEVENIVKNIEVIENKKDLEQFNDGKEEVKSANISTKEIIGDESEKASDLPKSSDNLFKRDKKEAILDKTEEPDAIKLTEKVKSGDIFEKEDICTDEAIDRSDKIRPIGLFGNKYAPKLIDQPINMFQNEKNSLENISSVNKPNDSSDKIKPIDLFKSCKTDNTTNIQSNLFDTSFSTKKESFDSSNILNLSGKNKPVDLFSNIFNNKSTSDKNNIGSSNIFNNLESNKPINTSNNLNDLFKNTANEPIKNISVEPINLFKTNDQINTNLNNIFQKDKKPEQPINDLFKGINDPKSLFTEEKDIIQNQQSSIFGAKNIINQNNVFQLNNPLQSHKVDDSNLIDTKIDINSFNMFANPTFTDKTVNLFDNIHSKSNQTTNAFVDKNVSINNIFNINKGNEPLSFNPVPNLLPQNINLNDLIKLPKRTFNFDEVKEENQSKKRTFDGNDSSKRENK</sequence>
<reference evidence="3" key="1">
    <citation type="submission" date="2013-02" db="EMBL/GenBank/DDBJ databases">
        <authorList>
            <consortium name="The Broad Institute Genome Sequencing Platform"/>
            <person name="Cuomo C."/>
            <person name="Becnel J."/>
            <person name="Sanscrainte N."/>
            <person name="Walker B."/>
            <person name="Young S.K."/>
            <person name="Zeng Q."/>
            <person name="Gargeya S."/>
            <person name="Fitzgerald M."/>
            <person name="Haas B."/>
            <person name="Abouelleil A."/>
            <person name="Alvarado L."/>
            <person name="Arachchi H.M."/>
            <person name="Berlin A.M."/>
            <person name="Chapman S.B."/>
            <person name="Dewar J."/>
            <person name="Goldberg J."/>
            <person name="Griggs A."/>
            <person name="Gujja S."/>
            <person name="Hansen M."/>
            <person name="Howarth C."/>
            <person name="Imamovic A."/>
            <person name="Larimer J."/>
            <person name="McCowan C."/>
            <person name="Murphy C."/>
            <person name="Neiman D."/>
            <person name="Pearson M."/>
            <person name="Priest M."/>
            <person name="Roberts A."/>
            <person name="Saif S."/>
            <person name="Shea T."/>
            <person name="Sisk P."/>
            <person name="Sykes S."/>
            <person name="Wortman J."/>
            <person name="Nusbaum C."/>
            <person name="Birren B."/>
        </authorList>
    </citation>
    <scope>NUCLEOTIDE SEQUENCE [LARGE SCALE GENOMIC DNA]</scope>
    <source>
        <strain evidence="3">PRA339</strain>
    </source>
</reference>
<dbReference type="AlphaFoldDB" id="A0A059F4H7"/>
<dbReference type="Proteomes" id="UP000030655">
    <property type="component" value="Unassembled WGS sequence"/>
</dbReference>
<dbReference type="VEuPathDB" id="MicrosporidiaDB:H312_00668"/>
<dbReference type="OrthoDB" id="2190868at2759"/>
<dbReference type="EMBL" id="KK365135">
    <property type="protein sequence ID" value="KCZ81909.1"/>
    <property type="molecule type" value="Genomic_DNA"/>
</dbReference>
<dbReference type="HOGENOM" id="CLU_409712_0_0_1"/>
<proteinExistence type="predicted"/>
<organism evidence="2 3">
    <name type="scientific">Anncaliia algerae PRA339</name>
    <dbReference type="NCBI Taxonomy" id="1288291"/>
    <lineage>
        <taxon>Eukaryota</taxon>
        <taxon>Fungi</taxon>
        <taxon>Fungi incertae sedis</taxon>
        <taxon>Microsporidia</taxon>
        <taxon>Tubulinosematoidea</taxon>
        <taxon>Tubulinosematidae</taxon>
        <taxon>Anncaliia</taxon>
    </lineage>
</organism>